<sequence length="392" mass="41661">MKNLLELTPAEFAGLEFDCPCGRRHSVGIRKILIESGCLPAIVPTVKELGGTHIFLLADDNTFEAAGKRAKDLLCQAGLSLHGRVFPGTPVLVPDERTVGSALAAMEPEDDLILAVGSGVLNDTARILSARTGIPYVILATAPSMDGFASTVSPLILDGMKITKSAVYPAAIVADTAILKEAPMPMLTAGFGDIIGKYTALADWRLARTLLDEYYCEQSVALMERAVQKCADNAAGLQKRDEEAVRYVTEALVLSGVAMGLVGNSRPASGAEHHFSHYWEVECLKRGVEHPLHGNSVGAAAVVSASLYELAAGELPQGFAPPDKGQILSVLKAAGACTSPKELGISRELFLESVLHAMEIRERFTILRFLHQKGLLNACAGALANRFYPAAG</sequence>
<dbReference type="Pfam" id="PF13685">
    <property type="entry name" value="Fe-ADH_2"/>
    <property type="match status" value="1"/>
</dbReference>
<dbReference type="InterPro" id="IPR016205">
    <property type="entry name" value="Glycerol_DH"/>
</dbReference>
<dbReference type="SUPFAM" id="SSF56796">
    <property type="entry name" value="Dehydroquinate synthase-like"/>
    <property type="match status" value="1"/>
</dbReference>
<reference evidence="10 11" key="1">
    <citation type="submission" date="2022-06" db="EMBL/GenBank/DDBJ databases">
        <title>Isolation of gut microbiota from human fecal samples.</title>
        <authorList>
            <person name="Pamer E.G."/>
            <person name="Barat B."/>
            <person name="Waligurski E."/>
            <person name="Medina S."/>
            <person name="Paddock L."/>
            <person name="Mostad J."/>
        </authorList>
    </citation>
    <scope>NUCLEOTIDE SEQUENCE [LARGE SCALE GENOMIC DNA]</scope>
    <source>
        <strain evidence="10 11">DFI.9.73</strain>
    </source>
</reference>
<evidence type="ECO:0000256" key="4">
    <source>
        <dbReference type="ARBA" id="ARBA00022857"/>
    </source>
</evidence>
<dbReference type="Proteomes" id="UP001524473">
    <property type="component" value="Unassembled WGS sequence"/>
</dbReference>
<keyword evidence="3" id="KW-0479">Metal-binding</keyword>
<evidence type="ECO:0000256" key="3">
    <source>
        <dbReference type="ARBA" id="ARBA00022723"/>
    </source>
</evidence>
<organism evidence="10 11">
    <name type="scientific">Neglectibacter timonensis</name>
    <dbReference type="NCBI Taxonomy" id="1776382"/>
    <lineage>
        <taxon>Bacteria</taxon>
        <taxon>Bacillati</taxon>
        <taxon>Bacillota</taxon>
        <taxon>Clostridia</taxon>
        <taxon>Eubacteriales</taxon>
        <taxon>Oscillospiraceae</taxon>
        <taxon>Neglectibacter</taxon>
    </lineage>
</organism>
<dbReference type="GeneID" id="90531272"/>
<evidence type="ECO:0000256" key="7">
    <source>
        <dbReference type="ARBA" id="ARBA00023098"/>
    </source>
</evidence>
<keyword evidence="4" id="KW-0521">NADP</keyword>
<gene>
    <name evidence="10" type="ORF">NE695_12020</name>
</gene>
<dbReference type="Gene3D" id="3.40.50.1970">
    <property type="match status" value="1"/>
</dbReference>
<keyword evidence="11" id="KW-1185">Reference proteome</keyword>
<name>A0ABT1S1C0_9FIRM</name>
<evidence type="ECO:0000256" key="5">
    <source>
        <dbReference type="ARBA" id="ARBA00023002"/>
    </source>
</evidence>
<proteinExistence type="predicted"/>
<comment type="caution">
    <text evidence="10">The sequence shown here is derived from an EMBL/GenBank/DDBJ whole genome shotgun (WGS) entry which is preliminary data.</text>
</comment>
<keyword evidence="6" id="KW-0520">NAD</keyword>
<dbReference type="Gene3D" id="1.20.1090.10">
    <property type="entry name" value="Dehydroquinate synthase-like - alpha domain"/>
    <property type="match status" value="1"/>
</dbReference>
<keyword evidence="5" id="KW-0560">Oxidoreductase</keyword>
<keyword evidence="1" id="KW-0963">Cytoplasm</keyword>
<dbReference type="CDD" id="cd08175">
    <property type="entry name" value="G1PDH"/>
    <property type="match status" value="1"/>
</dbReference>
<evidence type="ECO:0000256" key="1">
    <source>
        <dbReference type="ARBA" id="ARBA00022490"/>
    </source>
</evidence>
<evidence type="ECO:0000256" key="8">
    <source>
        <dbReference type="ARBA" id="ARBA00023209"/>
    </source>
</evidence>
<evidence type="ECO:0000256" key="2">
    <source>
        <dbReference type="ARBA" id="ARBA00022516"/>
    </source>
</evidence>
<evidence type="ECO:0000313" key="11">
    <source>
        <dbReference type="Proteomes" id="UP001524473"/>
    </source>
</evidence>
<dbReference type="PANTHER" id="PTHR43616">
    <property type="entry name" value="GLYCEROL DEHYDROGENASE"/>
    <property type="match status" value="1"/>
</dbReference>
<keyword evidence="9" id="KW-1208">Phospholipid metabolism</keyword>
<keyword evidence="7" id="KW-0443">Lipid metabolism</keyword>
<dbReference type="PANTHER" id="PTHR43616:SF5">
    <property type="entry name" value="GLYCEROL DEHYDROGENASE 1"/>
    <property type="match status" value="1"/>
</dbReference>
<dbReference type="InterPro" id="IPR032837">
    <property type="entry name" value="G1PDH"/>
</dbReference>
<keyword evidence="2" id="KW-0444">Lipid biosynthesis</keyword>
<evidence type="ECO:0000256" key="6">
    <source>
        <dbReference type="ARBA" id="ARBA00023027"/>
    </source>
</evidence>
<protein>
    <submittedName>
        <fullName evidence="10">Sn-glycerol-1-phosphate dehydrogenase</fullName>
    </submittedName>
</protein>
<dbReference type="EMBL" id="JANFZH010000027">
    <property type="protein sequence ID" value="MCQ4840635.1"/>
    <property type="molecule type" value="Genomic_DNA"/>
</dbReference>
<keyword evidence="8" id="KW-0594">Phospholipid biosynthesis</keyword>
<accession>A0ABT1S1C0</accession>
<evidence type="ECO:0000313" key="10">
    <source>
        <dbReference type="EMBL" id="MCQ4840635.1"/>
    </source>
</evidence>
<evidence type="ECO:0000256" key="9">
    <source>
        <dbReference type="ARBA" id="ARBA00023264"/>
    </source>
</evidence>
<dbReference type="RefSeq" id="WP_066861042.1">
    <property type="nucleotide sequence ID" value="NZ_CABKVV010000010.1"/>
</dbReference>